<dbReference type="GO" id="GO:0006508">
    <property type="term" value="P:proteolysis"/>
    <property type="evidence" value="ECO:0007669"/>
    <property type="project" value="UniProtKB-KW"/>
</dbReference>
<dbReference type="Pfam" id="PF00877">
    <property type="entry name" value="NLPC_P60"/>
    <property type="match status" value="1"/>
</dbReference>
<dbReference type="NCBIfam" id="TIGR02219">
    <property type="entry name" value="phage_NlpC_fam"/>
    <property type="match status" value="1"/>
</dbReference>
<dbReference type="AlphaFoldDB" id="A0AA48R950"/>
<evidence type="ECO:0000256" key="1">
    <source>
        <dbReference type="ARBA" id="ARBA00007074"/>
    </source>
</evidence>
<proteinExistence type="inferred from homology"/>
<gene>
    <name evidence="6" type="ORF">AMST5_00456</name>
</gene>
<keyword evidence="2" id="KW-0645">Protease</keyword>
<accession>A0AA48R950</accession>
<evidence type="ECO:0000259" key="5">
    <source>
        <dbReference type="PROSITE" id="PS51935"/>
    </source>
</evidence>
<dbReference type="GO" id="GO:0008234">
    <property type="term" value="F:cysteine-type peptidase activity"/>
    <property type="evidence" value="ECO:0007669"/>
    <property type="project" value="UniProtKB-KW"/>
</dbReference>
<dbReference type="Gene3D" id="3.90.1720.10">
    <property type="entry name" value="endopeptidase domain like (from Nostoc punctiforme)"/>
    <property type="match status" value="1"/>
</dbReference>
<reference evidence="6" key="1">
    <citation type="submission" date="2023-07" db="EMBL/GenBank/DDBJ databases">
        <authorList>
            <person name="Pelsma A.J. K."/>
        </authorList>
    </citation>
    <scope>NUCLEOTIDE SEQUENCE</scope>
</reference>
<dbReference type="InterPro" id="IPR038765">
    <property type="entry name" value="Papain-like_cys_pep_sf"/>
</dbReference>
<keyword evidence="3" id="KW-0378">Hydrolase</keyword>
<dbReference type="EMBL" id="OY288114">
    <property type="protein sequence ID" value="CAJ0851690.1"/>
    <property type="molecule type" value="Genomic_DNA"/>
</dbReference>
<name>A0AA48R950_9ZZZZ</name>
<keyword evidence="4" id="KW-0788">Thiol protease</keyword>
<evidence type="ECO:0000256" key="2">
    <source>
        <dbReference type="ARBA" id="ARBA00022670"/>
    </source>
</evidence>
<dbReference type="SUPFAM" id="SSF54001">
    <property type="entry name" value="Cysteine proteinases"/>
    <property type="match status" value="1"/>
</dbReference>
<dbReference type="InterPro" id="IPR011929">
    <property type="entry name" value="Phage_pept_NlpC/P60"/>
</dbReference>
<organism evidence="6">
    <name type="scientific">freshwater sediment metagenome</name>
    <dbReference type="NCBI Taxonomy" id="556182"/>
    <lineage>
        <taxon>unclassified sequences</taxon>
        <taxon>metagenomes</taxon>
        <taxon>ecological metagenomes</taxon>
    </lineage>
</organism>
<protein>
    <recommendedName>
        <fullName evidence="5">NlpC/P60 domain-containing protein</fullName>
    </recommendedName>
</protein>
<comment type="similarity">
    <text evidence="1">Belongs to the peptidase C40 family.</text>
</comment>
<feature type="domain" description="NlpC/P60" evidence="5">
    <location>
        <begin position="2"/>
        <end position="141"/>
    </location>
</feature>
<dbReference type="PROSITE" id="PS51935">
    <property type="entry name" value="NLPC_P60"/>
    <property type="match status" value="1"/>
</dbReference>
<evidence type="ECO:0000313" key="6">
    <source>
        <dbReference type="EMBL" id="CAJ0851690.1"/>
    </source>
</evidence>
<evidence type="ECO:0000256" key="4">
    <source>
        <dbReference type="ARBA" id="ARBA00022807"/>
    </source>
</evidence>
<evidence type="ECO:0000256" key="3">
    <source>
        <dbReference type="ARBA" id="ARBA00022801"/>
    </source>
</evidence>
<dbReference type="InterPro" id="IPR000064">
    <property type="entry name" value="NLP_P60_dom"/>
</dbReference>
<sequence length="144" mass="15779">MSLERQTIVAAARRWIGTPYRHQASLNQVGCDCLGLVRGVWREIIGDEPEAAPPYTPDWAETLGFETLLDAAGRHFTSTPVDRFRAGDVLVFRFRDHLPAKHLGIATSQTHMTHAHSGACVAEVAIGSWGKRLVAAFSFPGVID</sequence>